<protein>
    <submittedName>
        <fullName evidence="2">Uncharacterized protein</fullName>
    </submittedName>
</protein>
<keyword evidence="3" id="KW-1185">Reference proteome</keyword>
<reference evidence="2" key="1">
    <citation type="submission" date="2021-02" db="EMBL/GenBank/DDBJ databases">
        <authorList>
            <person name="Palmer J.M."/>
        </authorList>
    </citation>
    <scope>NUCLEOTIDE SEQUENCE</scope>
    <source>
        <strain evidence="2">SCRP734</strain>
    </source>
</reference>
<dbReference type="AlphaFoldDB" id="A0A8T1VS84"/>
<organism evidence="2 3">
    <name type="scientific">Phytophthora pseudosyringae</name>
    <dbReference type="NCBI Taxonomy" id="221518"/>
    <lineage>
        <taxon>Eukaryota</taxon>
        <taxon>Sar</taxon>
        <taxon>Stramenopiles</taxon>
        <taxon>Oomycota</taxon>
        <taxon>Peronosporomycetes</taxon>
        <taxon>Peronosporales</taxon>
        <taxon>Peronosporaceae</taxon>
        <taxon>Phytophthora</taxon>
    </lineage>
</organism>
<feature type="compositionally biased region" description="Basic residues" evidence="1">
    <location>
        <begin position="349"/>
        <end position="359"/>
    </location>
</feature>
<evidence type="ECO:0000313" key="3">
    <source>
        <dbReference type="Proteomes" id="UP000694044"/>
    </source>
</evidence>
<accession>A0A8T1VS84</accession>
<feature type="region of interest" description="Disordered" evidence="1">
    <location>
        <begin position="35"/>
        <end position="58"/>
    </location>
</feature>
<feature type="region of interest" description="Disordered" evidence="1">
    <location>
        <begin position="348"/>
        <end position="377"/>
    </location>
</feature>
<dbReference type="Proteomes" id="UP000694044">
    <property type="component" value="Unassembled WGS sequence"/>
</dbReference>
<proteinExistence type="predicted"/>
<dbReference type="EMBL" id="JAGDFM010000166">
    <property type="protein sequence ID" value="KAG7383816.1"/>
    <property type="molecule type" value="Genomic_DNA"/>
</dbReference>
<comment type="caution">
    <text evidence="2">The sequence shown here is derived from an EMBL/GenBank/DDBJ whole genome shotgun (WGS) entry which is preliminary data.</text>
</comment>
<feature type="region of interest" description="Disordered" evidence="1">
    <location>
        <begin position="285"/>
        <end position="315"/>
    </location>
</feature>
<feature type="compositionally biased region" description="Low complexity" evidence="1">
    <location>
        <begin position="288"/>
        <end position="306"/>
    </location>
</feature>
<evidence type="ECO:0000313" key="2">
    <source>
        <dbReference type="EMBL" id="KAG7383816.1"/>
    </source>
</evidence>
<name>A0A8T1VS84_9STRA</name>
<evidence type="ECO:0000256" key="1">
    <source>
        <dbReference type="SAM" id="MobiDB-lite"/>
    </source>
</evidence>
<feature type="compositionally biased region" description="Low complexity" evidence="1">
    <location>
        <begin position="360"/>
        <end position="372"/>
    </location>
</feature>
<feature type="compositionally biased region" description="Low complexity" evidence="1">
    <location>
        <begin position="228"/>
        <end position="250"/>
    </location>
</feature>
<gene>
    <name evidence="2" type="ORF">PHYPSEUDO_003299</name>
</gene>
<feature type="compositionally biased region" description="Polar residues" evidence="1">
    <location>
        <begin position="256"/>
        <end position="267"/>
    </location>
</feature>
<sequence>MVLRTVFKNADSPRPPATLADDLARAGYMDVDDLELSSESREMASRKTSPAARKTSLDASVVSRQRRHYDSERGTHVVPDRIMLRPMRLAGLLVVLASIHRHAIGSPSPRRSRRLTSTLQSDCSVSTIDLSSDVKDVVKTTASKSSSRISSTLDLAGTYTAVPASSPSRRILRRKAARSSFHYSLMIELENANDDDVFGLDDDVVSQHLGNLVLVAWVRPLEPASGVSSSRQSAADAPPASAPPSQASRDVPVVHSESSVETPVSNVSTGFEPSVSLIPASSQVLDASGHGSQPLGLPLPSLLPHPRVGRKPRKKAKVTALVVSSTNAIVRQAQLSESSPVSLAVWSQTRRKSSKKGRAKAGAGSRRASSSRDVVTPNTPSAAITLLPLVPRSSSILRFTRPVSKWARPYVSPVFSLRGALTSCTRILSCRQPAPVPKKAKVPCAGGTAIFIAPHPLLQEGPGELGQ</sequence>
<feature type="region of interest" description="Disordered" evidence="1">
    <location>
        <begin position="226"/>
        <end position="267"/>
    </location>
</feature>